<accession>A0A8J2WX02</accession>
<feature type="repeat" description="ANK" evidence="3">
    <location>
        <begin position="1228"/>
        <end position="1264"/>
    </location>
</feature>
<keyword evidence="6" id="KW-1185">Reference proteome</keyword>
<evidence type="ECO:0000256" key="2">
    <source>
        <dbReference type="ARBA" id="ARBA00023043"/>
    </source>
</evidence>
<organism evidence="5 6">
    <name type="scientific">Pelagomonas calceolata</name>
    <dbReference type="NCBI Taxonomy" id="35677"/>
    <lineage>
        <taxon>Eukaryota</taxon>
        <taxon>Sar</taxon>
        <taxon>Stramenopiles</taxon>
        <taxon>Ochrophyta</taxon>
        <taxon>Pelagophyceae</taxon>
        <taxon>Pelagomonadales</taxon>
        <taxon>Pelagomonadaceae</taxon>
        <taxon>Pelagomonas</taxon>
    </lineage>
</organism>
<name>A0A8J2WX02_9STRA</name>
<dbReference type="Proteomes" id="UP000789595">
    <property type="component" value="Unassembled WGS sequence"/>
</dbReference>
<dbReference type="EMBL" id="CAKKNE010000001">
    <property type="protein sequence ID" value="CAH0364841.1"/>
    <property type="molecule type" value="Genomic_DNA"/>
</dbReference>
<evidence type="ECO:0000256" key="3">
    <source>
        <dbReference type="PROSITE-ProRule" id="PRU00023"/>
    </source>
</evidence>
<evidence type="ECO:0000256" key="4">
    <source>
        <dbReference type="SAM" id="MobiDB-lite"/>
    </source>
</evidence>
<dbReference type="PROSITE" id="PS50088">
    <property type="entry name" value="ANK_REPEAT"/>
    <property type="match status" value="1"/>
</dbReference>
<keyword evidence="1" id="KW-0677">Repeat</keyword>
<dbReference type="Gene3D" id="1.25.40.20">
    <property type="entry name" value="Ankyrin repeat-containing domain"/>
    <property type="match status" value="2"/>
</dbReference>
<gene>
    <name evidence="5" type="ORF">PECAL_1P12260</name>
</gene>
<evidence type="ECO:0000313" key="6">
    <source>
        <dbReference type="Proteomes" id="UP000789595"/>
    </source>
</evidence>
<sequence>MLNLPRAVNRGGASNARATSCFAGAGDGLASKLQRLHEGRPDSFLSLAELAREDPVGRGRAIDGVATASALLGQCGTLLGDDARERARAALFFLSTLCSPPEPGAAQRLSERQHAALLGYASEARSACAQHHVVRRCVVASLDELACGRTAKIRSRESITVEALHLLAHLSRRGNGAQDARDAVAAYDVEPFLVAVRTQACDGTLPRDWKSSLLSGCDEVEQCYHVCRRDANVVTDQYARQAMKRPFLALAVEARSKLHAFATTKGRVELGAEKAAAEASKALRDLVKEVCEDTKEEIASDADQKAKASELRSAGKRGAAFDVERERSMRRAARARAAAFHGGAAAATAALRRFSQLNKGKMAHGALDEARRDVREAACEVYAVLQTLGDFGDGEDAAQAGPLLLTMLEDGASRSLSRRIRIQGVARVWFALEALLSGDVASEPRLRIIDALRGRSSAVADLAAASLVGDGGPRDLALHDEARSSLRVVAALVPPGADQLKPPTALRIAIACEAVAQSQSELVGLAIRVLLVAAQRVSGQTRDLLERRADALDADAEEPYYKACGLLRIADDDKKLAEALVLLRDAAPEAGPSLAEAGVSSLLLDVLRDDDGAAKKATTAIKALEAVGAVASASYACRILIAANGSVDAVRIASKYENVPGVAKAVIDGLTSLFSDGAIDGEALDTADDVDEDGDPETRLRVRETAVVVSAGRCARFVVNYAAKARQNALHFSGGVSDTKAIGDEAQASGLRCLNALLATRDRRNMFADRGPPDTENRNALRRYRARRACHSAARRLLAKDLRGAAGTIGDFLERAQLNFNQSAEATDAALEAFKRCHPRDVWKGEIFRGVEVGAWLASKRGSLGEDCLIQTVACCWDTRHILPQGCLEVFIRVAASGREGLERAAPALETLYGKEADKGQHAEALEGFSWTTGKKELGAMERQQALLAAARKALNAPAPVKAEKFSPVLSDDRAWLPFQKPPPPSDFRGEDSFFRPGTGGSARSRPGTGASGRSSLMSRGSTADGIRLLMAHAPKIELPPPPKSSMSRRLHPLPRRAPKKVQVNVPLPNHARVAAARRRERQKLTMERDERSRAAAKHIVDNASSELPALKLEARVPQDHFANKLRRANENLGALNELELRHLRSRCRVRVGARVSTAGRRMGRDLIDDAAGAMSMDGFRAAVEARRRKGSIRRRAAGGGAATSGDVDALRRALEDGVSPNAADPPYGFTPLHYLCGGVEGGDRVACIELLIASGANVNVGNSANVTPLHWAILSHPEFVPLLLDAGADPNYTTNGRQSALHYVFMSDYDNLRVKAMVQELIRAGGDVNLTNQYGRTPLEAAIFTRNVGMYHKLYPIFFRAGAALPTGTDIAYVQKIRAAGGFKRYERNHLNAITATFVPKFPRLPPEMVRRVVEYAFHVGDY</sequence>
<keyword evidence="2 3" id="KW-0040">ANK repeat</keyword>
<evidence type="ECO:0000313" key="5">
    <source>
        <dbReference type="EMBL" id="CAH0364841.1"/>
    </source>
</evidence>
<dbReference type="OrthoDB" id="194358at2759"/>
<dbReference type="PANTHER" id="PTHR24126">
    <property type="entry name" value="ANKYRIN REPEAT, PH AND SEC7 DOMAIN CONTAINING PROTEIN SECG-RELATED"/>
    <property type="match status" value="1"/>
</dbReference>
<reference evidence="5" key="1">
    <citation type="submission" date="2021-11" db="EMBL/GenBank/DDBJ databases">
        <authorList>
            <consortium name="Genoscope - CEA"/>
            <person name="William W."/>
        </authorList>
    </citation>
    <scope>NUCLEOTIDE SEQUENCE</scope>
</reference>
<proteinExistence type="predicted"/>
<dbReference type="InterPro" id="IPR002110">
    <property type="entry name" value="Ankyrin_rpt"/>
</dbReference>
<dbReference type="InterPro" id="IPR036770">
    <property type="entry name" value="Ankyrin_rpt-contain_sf"/>
</dbReference>
<comment type="caution">
    <text evidence="5">The sequence shown here is derived from an EMBL/GenBank/DDBJ whole genome shotgun (WGS) entry which is preliminary data.</text>
</comment>
<feature type="region of interest" description="Disordered" evidence="4">
    <location>
        <begin position="975"/>
        <end position="1020"/>
    </location>
</feature>
<dbReference type="SMART" id="SM00248">
    <property type="entry name" value="ANK"/>
    <property type="match status" value="3"/>
</dbReference>
<dbReference type="Pfam" id="PF12796">
    <property type="entry name" value="Ank_2"/>
    <property type="match status" value="1"/>
</dbReference>
<protein>
    <submittedName>
        <fullName evidence="5">Uncharacterized protein</fullName>
    </submittedName>
</protein>
<evidence type="ECO:0000256" key="1">
    <source>
        <dbReference type="ARBA" id="ARBA00022737"/>
    </source>
</evidence>
<dbReference type="SUPFAM" id="SSF48403">
    <property type="entry name" value="Ankyrin repeat"/>
    <property type="match status" value="1"/>
</dbReference>